<dbReference type="InterPro" id="IPR046872">
    <property type="entry name" value="DRHyd-ASK"/>
</dbReference>
<feature type="compositionally biased region" description="Low complexity" evidence="10">
    <location>
        <begin position="9"/>
        <end position="25"/>
    </location>
</feature>
<keyword evidence="6 8" id="KW-0067">ATP-binding</keyword>
<dbReference type="Pfam" id="PF00069">
    <property type="entry name" value="Pkinase"/>
    <property type="match status" value="1"/>
</dbReference>
<feature type="region of interest" description="Disordered" evidence="10">
    <location>
        <begin position="1930"/>
        <end position="1960"/>
    </location>
</feature>
<evidence type="ECO:0000313" key="13">
    <source>
        <dbReference type="Proteomes" id="UP001142055"/>
    </source>
</evidence>
<dbReference type="Pfam" id="PF10650">
    <property type="entry name" value="zf-C3H1"/>
    <property type="match status" value="1"/>
</dbReference>
<feature type="coiled-coil region" evidence="9">
    <location>
        <begin position="2015"/>
        <end position="2049"/>
    </location>
</feature>
<dbReference type="InterPro" id="IPR008271">
    <property type="entry name" value="Ser/Thr_kinase_AS"/>
</dbReference>
<evidence type="ECO:0000313" key="12">
    <source>
        <dbReference type="EMBL" id="KAJ6224073.1"/>
    </source>
</evidence>
<dbReference type="InterPro" id="IPR043969">
    <property type="entry name" value="MAP3K_PH"/>
</dbReference>
<feature type="compositionally biased region" description="Polar residues" evidence="10">
    <location>
        <begin position="1942"/>
        <end position="1952"/>
    </location>
</feature>
<dbReference type="GO" id="GO:0005524">
    <property type="term" value="F:ATP binding"/>
    <property type="evidence" value="ECO:0007669"/>
    <property type="project" value="UniProtKB-UniRule"/>
</dbReference>
<keyword evidence="1" id="KW-0723">Serine/threonine-protein kinase</keyword>
<evidence type="ECO:0000256" key="10">
    <source>
        <dbReference type="SAM" id="MobiDB-lite"/>
    </source>
</evidence>
<dbReference type="InterPro" id="IPR017441">
    <property type="entry name" value="Protein_kinase_ATP_BS"/>
</dbReference>
<feature type="compositionally biased region" description="Low complexity" evidence="10">
    <location>
        <begin position="922"/>
        <end position="947"/>
    </location>
</feature>
<sequence length="3115" mass="361101">MTDQVSAHSTATNNNIVITSTSSSSQPSHDGAESHHIHHHSHNHNQHHHNVESNSDQPVQTNSKPKIDVAVVIDLQIKNLNLPHRLAAFEEIERACHIVNANCHTIAFHKLDFDELNATEAFYSADVAIVDFSIRDQQHSLFYRIGNRENFGMKHNILIYNDDSSKVTIPHNLPIPLNLISYRQSTDKKCYVTEPVTNIKSDASNRPLSSETKIQLSTKLRNALQDVQIQTKTHFKEKFLTELKKARDTLTGDELIKALNEFRRKLTNPSLIASDVIHNLLVSFREVQDYNSMVGLIEELQPNSQFQFTPLIQYLYAFALSRRNMPGDREKALERIMEAIQIKENWSPDLFCLAGRIYKDLFIESNDQDENSLMQAISWYRKGFEHQPNEYAGINLATLLVIKGDDLNNSQELQSVASALNILMGRKGNIKLLQDYWDVATFFEISVLAENYSKAIEAAECMFNLKPPGWYLKSTVRNICLINEHRKKPEDARISAEEQMFQFWMEFFMEAAKDEPGYVIRYPVIILEIDKTIMPSHVTVNMDDQDGRSLEINNVNCKECLRETSQCKRPHRWLFQSSKIRGLSMYKSDQRCLFLYVISDDFQLFFPSEEIRQRFYEQILELTANDECVTDLDARKESDSISFEYVLNDFNERVKLGEGSYGTVYSARDRVNRDIAVKEIQIKNTDEVQPLQEEIKLHSQLNHRNIVKYIGSIHDETNGVFKILMESVPGGSLSQLLRAKWGPLKESVISYYTRQILEGIHYLHSQNIVHRDIKGDNVLVNTYTGVVKISDFGTSKRLAGLHPKTETFTGTFQYMAPEVIDQGSRGYSAPADIWSLGCTMVEMATGKTPFIEVGSGQEVIFKVGFFKEHPEIPSTLSDKCRAFIQRCFIPESSKRPTAAELLDDPFLENVGTRKRKTLGLPSNNTSSNSSNTSNNSMNSQSSNTYTSGSNLSTNYNGAIANCTSATIGGGGCGGGNMNQIDFNRSVSMPHDMSTNGDEQHQPNSAEILMNDMNPMPTTKPKVNRLEPKLSLNIKDSHNNGFGTMQLSSIAQSPSIMSEDRSPGIFYSPTPNIMDTPFYDSDHDNFFIKNSQNIEKNLAQVIKNNEEEICNVWLRRLLENWPETTLMLKHCHLKNILLPGLRDFISTNQNLLYLSNALNLLAKEFDELINLNSNESGNEMQTQQQQNFVGNTDGRRLLVKQIQTAIYYFQDAIDSILKIQNIPPHWIFALDSSIRTTVQTGVNLLYQNFKTLFNIDDIDSVNTETNLSGTLYNRQNSCLTNMNGSQQSLEDDIMIGRQMKDQLKQLIQENQKTVTMLSDTFAEYLKEQNQMFRNLFEQVTNAKSSIQVEHQLHQHPHQPKQEDSDMIKFLRAENISQQTIDTLIEQDISLQVMLEFMTRDDIGKLGLTLGDELRLGRPYENSRPSNDFNPNNQRTLFPGPMNHSYAPNGFQNSSIYSQNYSNAQPTSMSMPMISSNLPNYPNSNPFPPNHGILPHPPVPYSMDYSSNRLLPNHQSMPLLNSQSNQFSCLPQTELPQFSFPYTNNESQQFPSWTNNVIMNNERLQYENNINTIVFENEQEIEDVNMGIEYEYESDSPPYDPSQNQSLLDLDFQIHSNRNENVDEEDYWRKTRDCDYRLLREKDNNNDVNLNDEKMEMQNKINKKKKHKIIKRQDETVDVDLKNVDDLPYEELISVYQQLKEELTLLSCDESNTEVTKSNSSPLENEVATPSVNSIEELDDSCELIYDSRLDKEEQNKLDKVLENDSEQLQFNVIMEHEHSTQNKISHSLNENKIEVGLELEHSVESSSLEQTSNCNKKLEVIEIDHKDDDVQFNPMLQSSKDSIKENLLREKLIRSMLESKINDDDDDESTMISNVKPTSSTPKSPETIQNGSVENKIDSKSQQVATKITSILPRKPLIDLSKFRLVIQVSDGEDESEEERDSNVVTKNSSPSTKGFIHQLSKSQQEEYRKLKLEIERREAKMITFENLHKCETNIADVARNMNEKHKKIGLLKNNARNSQNKLIKTSRKIKNLENALLSARKQNDLLKIELQMNNKELNNVELLCKGDEERIKHYQTLCMKMGKRLIGQSYQLPVTTFGRKRKKPSTTITTNENTKTKVLNKESELSIRYLRTHYKVLLKTDSNYEAAIPFDQYVNFNFSLFKSSLFSRTNCDFLIEFNEFTEKNNDILQSCDLKQIPEPFIASSGTEKQYQSVLQHFNSYRFASHQKLNITADCWSNALNPNQFICIYELFGVCNDSNCKFQHQKDYIYGPQEKIIDVLTYLPHINGQENSKNNPKAFRQTLLNYVQDRMSKSDSIETICKDVSKDIKNQSKTSVSTFLRRFLPKELVNFSENVSPLSKQVEFDDYHYRFYLTDEDFRMKLNTLRLEKDPDFYLKNRFFAPEGVPISAELEASLAIDPLNIQKWINLAYCYMRPKNDREYDDLNGSIDSSLNVLSRALETNRKNPELYEQYLLFYSQKVELHTSDMINANDNCSNIIPIETICERILKKCSNYRLWVCYVNLTHDLKKKTQIVLRMIYKFNSGTIQSNNESKDITEIILFRIHLLLQSNQHAQAVQYFHKIFEEYNLRPSGMKLYSKISKDHQVFSWLCYIHLILYQCLPYHSFQLCKKTSFLYLVNVRPFVFNWESITSQNDLFMIERVFNRAINSCCLYRTSNPSEQDHKSLCGSTCFPLRFNLAQLNMIMQRNCVNDQIDSESEITNSYSYLSTIYNENFDAVTHLHILQLFDLKFSNDDIAHTLLLNLMETFYNGYNQRLIIEAENFSDDLLGKLRNQIQFNYWLAFYNYKCRNVSKCREILLRSLSYYFNDSDDLFASRGNNSELIFNLFELILLDNEHLAADIYQRDEIRKRWKFGPDRRPSRLVYLYLSYLLYLHIDCQKKKLLAEQHYLKLDCVFSSIVNSFTSSNLNNHDEYKFLWLNYFLILLEFPFSKQHFRLVYETLRHISVTFNSSDPNLIYHLTNTFSELIKPQDRLYFLIELSKLNVDNTNLIIKIVNLALNQLKKETLWQYINYIVYDRKIRLRCFEFWKIAISLSIERNDHLNTHKFFQIAVNAIPYNALLWEMLKNYESSINHTEHLGQLKKFYNQTLKMSNNLFEN</sequence>
<keyword evidence="4 8" id="KW-0547">Nucleotide-binding</keyword>
<dbReference type="InterPro" id="IPR011009">
    <property type="entry name" value="Kinase-like_dom_sf"/>
</dbReference>
<dbReference type="InterPro" id="IPR011990">
    <property type="entry name" value="TPR-like_helical_dom_sf"/>
</dbReference>
<feature type="binding site" evidence="8">
    <location>
        <position position="678"/>
    </location>
    <ligand>
        <name>ATP</name>
        <dbReference type="ChEBI" id="CHEBI:30616"/>
    </ligand>
</feature>
<evidence type="ECO:0000256" key="6">
    <source>
        <dbReference type="ARBA" id="ARBA00022840"/>
    </source>
</evidence>
<gene>
    <name evidence="12" type="ORF">RDWZM_002618</name>
</gene>
<protein>
    <recommendedName>
        <fullName evidence="11">Protein kinase domain-containing protein</fullName>
    </recommendedName>
</protein>
<name>A0A9Q0MD38_BLOTA</name>
<dbReference type="PROSITE" id="PS50011">
    <property type="entry name" value="PROTEIN_KINASE_DOM"/>
    <property type="match status" value="1"/>
</dbReference>
<keyword evidence="7 9" id="KW-0175">Coiled coil</keyword>
<feature type="region of interest" description="Disordered" evidence="10">
    <location>
        <begin position="912"/>
        <end position="947"/>
    </location>
</feature>
<dbReference type="GO" id="GO:0004674">
    <property type="term" value="F:protein serine/threonine kinase activity"/>
    <property type="evidence" value="ECO:0007669"/>
    <property type="project" value="UniProtKB-KW"/>
</dbReference>
<feature type="compositionally biased region" description="Basic residues" evidence="10">
    <location>
        <begin position="36"/>
        <end position="48"/>
    </location>
</feature>
<dbReference type="Pfam" id="PF20302">
    <property type="entry name" value="HisK-N-like"/>
    <property type="match status" value="1"/>
</dbReference>
<dbReference type="PROSITE" id="PS00108">
    <property type="entry name" value="PROTEIN_KINASE_ST"/>
    <property type="match status" value="1"/>
</dbReference>
<dbReference type="Proteomes" id="UP001142055">
    <property type="component" value="Chromosome 1"/>
</dbReference>
<keyword evidence="13" id="KW-1185">Reference proteome</keyword>
<evidence type="ECO:0000256" key="3">
    <source>
        <dbReference type="ARBA" id="ARBA00022723"/>
    </source>
</evidence>
<dbReference type="PROSITE" id="PS00107">
    <property type="entry name" value="PROTEIN_KINASE_ATP"/>
    <property type="match status" value="1"/>
</dbReference>
<dbReference type="Gene3D" id="1.25.40.10">
    <property type="entry name" value="Tetratricopeptide repeat domain"/>
    <property type="match status" value="1"/>
</dbReference>
<dbReference type="GO" id="GO:0000165">
    <property type="term" value="P:MAPK cascade"/>
    <property type="evidence" value="ECO:0007669"/>
    <property type="project" value="InterPro"/>
</dbReference>
<evidence type="ECO:0000259" key="11">
    <source>
        <dbReference type="PROSITE" id="PS50011"/>
    </source>
</evidence>
<evidence type="ECO:0000256" key="7">
    <source>
        <dbReference type="ARBA" id="ARBA00023054"/>
    </source>
</evidence>
<evidence type="ECO:0000256" key="9">
    <source>
        <dbReference type="SAM" id="Coils"/>
    </source>
</evidence>
<evidence type="ECO:0000256" key="1">
    <source>
        <dbReference type="ARBA" id="ARBA00022527"/>
    </source>
</evidence>
<reference evidence="12" key="1">
    <citation type="submission" date="2022-12" db="EMBL/GenBank/DDBJ databases">
        <title>Genome assemblies of Blomia tropicalis.</title>
        <authorList>
            <person name="Cui Y."/>
        </authorList>
    </citation>
    <scope>NUCLEOTIDE SEQUENCE</scope>
    <source>
        <tissue evidence="12">Adult mites</tissue>
    </source>
</reference>
<comment type="caution">
    <text evidence="12">The sequence shown here is derived from an EMBL/GenBank/DDBJ whole genome shotgun (WGS) entry which is preliminary data.</text>
</comment>
<accession>A0A9Q0MD38</accession>
<keyword evidence="2" id="KW-0808">Transferase</keyword>
<feature type="region of interest" description="Disordered" evidence="10">
    <location>
        <begin position="1858"/>
        <end position="1901"/>
    </location>
</feature>
<dbReference type="EMBL" id="JAPWDV010000001">
    <property type="protein sequence ID" value="KAJ6224073.1"/>
    <property type="molecule type" value="Genomic_DNA"/>
</dbReference>
<feature type="domain" description="Protein kinase" evidence="11">
    <location>
        <begin position="650"/>
        <end position="907"/>
    </location>
</feature>
<keyword evidence="5" id="KW-0418">Kinase</keyword>
<organism evidence="12 13">
    <name type="scientific">Blomia tropicalis</name>
    <name type="common">Mite</name>
    <dbReference type="NCBI Taxonomy" id="40697"/>
    <lineage>
        <taxon>Eukaryota</taxon>
        <taxon>Metazoa</taxon>
        <taxon>Ecdysozoa</taxon>
        <taxon>Arthropoda</taxon>
        <taxon>Chelicerata</taxon>
        <taxon>Arachnida</taxon>
        <taxon>Acari</taxon>
        <taxon>Acariformes</taxon>
        <taxon>Sarcoptiformes</taxon>
        <taxon>Astigmata</taxon>
        <taxon>Glycyphagoidea</taxon>
        <taxon>Echimyopodidae</taxon>
        <taxon>Blomia</taxon>
    </lineage>
</organism>
<dbReference type="PANTHER" id="PTHR11584">
    <property type="entry name" value="SERINE/THREONINE PROTEIN KINASE"/>
    <property type="match status" value="1"/>
</dbReference>
<feature type="compositionally biased region" description="Polar residues" evidence="10">
    <location>
        <begin position="1869"/>
        <end position="1892"/>
    </location>
</feature>
<dbReference type="InterPro" id="IPR019607">
    <property type="entry name" value="Putative_zinc-finger_domain"/>
</dbReference>
<keyword evidence="3" id="KW-0479">Metal-binding</keyword>
<dbReference type="InterPro" id="IPR000719">
    <property type="entry name" value="Prot_kinase_dom"/>
</dbReference>
<evidence type="ECO:0000256" key="4">
    <source>
        <dbReference type="ARBA" id="ARBA00022741"/>
    </source>
</evidence>
<dbReference type="InterPro" id="IPR025136">
    <property type="entry name" value="MAP3K_TRAF-bd"/>
</dbReference>
<proteinExistence type="predicted"/>
<dbReference type="Gene3D" id="3.30.200.20">
    <property type="entry name" value="Phosphorylase Kinase, domain 1"/>
    <property type="match status" value="1"/>
</dbReference>
<dbReference type="Pfam" id="PF13281">
    <property type="entry name" value="MAP3K_TRAF_bd"/>
    <property type="match status" value="1"/>
</dbReference>
<dbReference type="Pfam" id="PF20309">
    <property type="entry name" value="DRHyd-ASK"/>
    <property type="match status" value="1"/>
</dbReference>
<evidence type="ECO:0000256" key="2">
    <source>
        <dbReference type="ARBA" id="ARBA00022679"/>
    </source>
</evidence>
<dbReference type="Pfam" id="PF19039">
    <property type="entry name" value="ASK_PH"/>
    <property type="match status" value="1"/>
</dbReference>
<dbReference type="SUPFAM" id="SSF56112">
    <property type="entry name" value="Protein kinase-like (PK-like)"/>
    <property type="match status" value="1"/>
</dbReference>
<dbReference type="PANTHER" id="PTHR11584:SF394">
    <property type="entry name" value="APOPTOTIC SIGNAL-REGULATING KINASE 1, ISOFORM C"/>
    <property type="match status" value="1"/>
</dbReference>
<dbReference type="SMART" id="SM00220">
    <property type="entry name" value="S_TKc"/>
    <property type="match status" value="1"/>
</dbReference>
<evidence type="ECO:0000256" key="5">
    <source>
        <dbReference type="ARBA" id="ARBA00022777"/>
    </source>
</evidence>
<evidence type="ECO:0000256" key="8">
    <source>
        <dbReference type="PROSITE-ProRule" id="PRU10141"/>
    </source>
</evidence>
<feature type="region of interest" description="Disordered" evidence="10">
    <location>
        <begin position="1"/>
        <end position="62"/>
    </location>
</feature>
<dbReference type="InterPro" id="IPR046873">
    <property type="entry name" value="HisK-N-like"/>
</dbReference>
<feature type="compositionally biased region" description="Acidic residues" evidence="10">
    <location>
        <begin position="1930"/>
        <end position="1939"/>
    </location>
</feature>
<dbReference type="GO" id="GO:0046872">
    <property type="term" value="F:metal ion binding"/>
    <property type="evidence" value="ECO:0007669"/>
    <property type="project" value="UniProtKB-KW"/>
</dbReference>
<dbReference type="Gene3D" id="1.10.510.10">
    <property type="entry name" value="Transferase(Phosphotransferase) domain 1"/>
    <property type="match status" value="1"/>
</dbReference>